<gene>
    <name evidence="2" type="ORF">ACFSKQ_17210</name>
</gene>
<keyword evidence="1" id="KW-0732">Signal</keyword>
<reference evidence="3" key="1">
    <citation type="journal article" date="2019" name="Int. J. Syst. Evol. Microbiol.">
        <title>The Global Catalogue of Microorganisms (GCM) 10K type strain sequencing project: providing services to taxonomists for standard genome sequencing and annotation.</title>
        <authorList>
            <consortium name="The Broad Institute Genomics Platform"/>
            <consortium name="The Broad Institute Genome Sequencing Center for Infectious Disease"/>
            <person name="Wu L."/>
            <person name="Ma J."/>
        </authorList>
    </citation>
    <scope>NUCLEOTIDE SEQUENCE [LARGE SCALE GENOMIC DNA]</scope>
    <source>
        <strain evidence="3">ZS-35-S2</strain>
    </source>
</reference>
<evidence type="ECO:0008006" key="4">
    <source>
        <dbReference type="Google" id="ProtNLM"/>
    </source>
</evidence>
<dbReference type="RefSeq" id="WP_209738655.1">
    <property type="nucleotide sequence ID" value="NZ_CP072611.1"/>
</dbReference>
<feature type="signal peptide" evidence="1">
    <location>
        <begin position="1"/>
        <end position="21"/>
    </location>
</feature>
<protein>
    <recommendedName>
        <fullName evidence="4">LPS-assembly lipoprotein</fullName>
    </recommendedName>
</protein>
<dbReference type="EMBL" id="JBHUIJ010000027">
    <property type="protein sequence ID" value="MFD2239191.1"/>
    <property type="molecule type" value="Genomic_DNA"/>
</dbReference>
<name>A0ABW5CRG8_9HYPH</name>
<proteinExistence type="predicted"/>
<evidence type="ECO:0000256" key="1">
    <source>
        <dbReference type="SAM" id="SignalP"/>
    </source>
</evidence>
<comment type="caution">
    <text evidence="2">The sequence shown here is derived from an EMBL/GenBank/DDBJ whole genome shotgun (WGS) entry which is preliminary data.</text>
</comment>
<keyword evidence="3" id="KW-1185">Reference proteome</keyword>
<feature type="chain" id="PRO_5046991342" description="LPS-assembly lipoprotein" evidence="1">
    <location>
        <begin position="22"/>
        <end position="184"/>
    </location>
</feature>
<dbReference type="Proteomes" id="UP001597371">
    <property type="component" value="Unassembled WGS sequence"/>
</dbReference>
<dbReference type="PROSITE" id="PS51257">
    <property type="entry name" value="PROKAR_LIPOPROTEIN"/>
    <property type="match status" value="1"/>
</dbReference>
<evidence type="ECO:0000313" key="2">
    <source>
        <dbReference type="EMBL" id="MFD2239191.1"/>
    </source>
</evidence>
<organism evidence="2 3">
    <name type="scientific">Aureimonas populi</name>
    <dbReference type="NCBI Taxonomy" id="1701758"/>
    <lineage>
        <taxon>Bacteria</taxon>
        <taxon>Pseudomonadati</taxon>
        <taxon>Pseudomonadota</taxon>
        <taxon>Alphaproteobacteria</taxon>
        <taxon>Hyphomicrobiales</taxon>
        <taxon>Aurantimonadaceae</taxon>
        <taxon>Aureimonas</taxon>
    </lineage>
</organism>
<accession>A0ABW5CRG8</accession>
<dbReference type="Gene3D" id="3.30.160.150">
    <property type="entry name" value="Lipoprotein like domain"/>
    <property type="match status" value="1"/>
</dbReference>
<evidence type="ECO:0000313" key="3">
    <source>
        <dbReference type="Proteomes" id="UP001597371"/>
    </source>
</evidence>
<sequence>MSSSKLFLPLLAVLALAGCTAAPLHGQGPVSPVTGQPLAGVETLSGRIAVSEAGSRTAQVVRNPLLFRLNGATPVREPLYEVVLDVSGFEQDVSVQGGSGVPTASLYRIQASYTVRRVSDGAVLGSGTRFSTAPYDRSEQLFAADRALIDARDKSAAELADRLAVAVLPILRREIEGQPALATN</sequence>